<reference evidence="2 3" key="1">
    <citation type="submission" date="2017-11" db="EMBL/GenBank/DDBJ databases">
        <title>Bradyrhizobium forestalis sp. nov., an efficient nitrogen-fixing bacterium isolated from nodules of forest legume species in the Amazon.</title>
        <authorList>
            <person name="Costa E.M."/>
            <person name="Guimaraes A."/>
            <person name="Carvalho T.S."/>
            <person name="Rodrigues T.L."/>
            <person name="Ribeiro P.R.A."/>
            <person name="Lebbe L."/>
            <person name="Willems A."/>
            <person name="Moreira F.M.S."/>
        </authorList>
    </citation>
    <scope>NUCLEOTIDE SEQUENCE [LARGE SCALE GENOMIC DNA]</scope>
    <source>
        <strain evidence="2 3">INPA54B</strain>
    </source>
</reference>
<dbReference type="PANTHER" id="PTHR46825:SF9">
    <property type="entry name" value="BETA-LACTAMASE-RELATED DOMAIN-CONTAINING PROTEIN"/>
    <property type="match status" value="1"/>
</dbReference>
<dbReference type="GO" id="GO:0016787">
    <property type="term" value="F:hydrolase activity"/>
    <property type="evidence" value="ECO:0007669"/>
    <property type="project" value="UniProtKB-KW"/>
</dbReference>
<sequence>MPVLHFRLALRTNPPSQTGSAMDMWLRSAIDYIGSWIEFQLTTIQQPGVIVAFAHRGEIVAEHAFGLANLDTGEKLTPRHRCRIASHSKSFTSAGIMKLREQRKIRLDDTVGQYVGGLHPHVAETTIAQVLSHSAGLTRDGADSGQFIDSRPYLDANELLAELKLATAIEPGTRFKYSNHGFGLLGLVIEAVTKEPYPVWIKREIIEPAGLRETEPNAPLAKGTPFACGHTRKVPLGERGVIPGDNPAHAMASAAGFVATAADTARFFAQLAPNAKKSVLSVASRREMTRNHWRIPQSFEAYYGLGVNAGKTDGWDWFGHGGGFQGYISRTCAIPACELSISILSNSIDGAAPFWMDGAMQILRVFQTRGAPDRRVRDWTGRWWTIWGATDLVPAGNRVLVANPQFNNPFMDAAEIEVTGRDTGKLAWAAGYSSHGEPVRRIRDKRGKISDIWIAGANVKSAKVVAREIARRYPPRKRRPTP</sequence>
<evidence type="ECO:0000313" key="2">
    <source>
        <dbReference type="EMBL" id="PJG56038.1"/>
    </source>
</evidence>
<name>A0A2M8RDY0_9BRAD</name>
<keyword evidence="2" id="KW-0378">Hydrolase</keyword>
<dbReference type="EMBL" id="PGVG01000004">
    <property type="protein sequence ID" value="PJG56038.1"/>
    <property type="molecule type" value="Genomic_DNA"/>
</dbReference>
<dbReference type="OrthoDB" id="5377981at2"/>
<feature type="domain" description="Beta-lactamase-related" evidence="1">
    <location>
        <begin position="45"/>
        <end position="347"/>
    </location>
</feature>
<dbReference type="Pfam" id="PF00144">
    <property type="entry name" value="Beta-lactamase"/>
    <property type="match status" value="1"/>
</dbReference>
<dbReference type="Proteomes" id="UP000231194">
    <property type="component" value="Unassembled WGS sequence"/>
</dbReference>
<gene>
    <name evidence="2" type="ORF">CVM73_07820</name>
</gene>
<dbReference type="Gene3D" id="3.40.710.10">
    <property type="entry name" value="DD-peptidase/beta-lactamase superfamily"/>
    <property type="match status" value="1"/>
</dbReference>
<dbReference type="InterPro" id="IPR050491">
    <property type="entry name" value="AmpC-like"/>
</dbReference>
<dbReference type="PANTHER" id="PTHR46825">
    <property type="entry name" value="D-ALANYL-D-ALANINE-CARBOXYPEPTIDASE/ENDOPEPTIDASE AMPH"/>
    <property type="match status" value="1"/>
</dbReference>
<dbReference type="AlphaFoldDB" id="A0A2M8RDY0"/>
<dbReference type="InterPro" id="IPR001466">
    <property type="entry name" value="Beta-lactam-related"/>
</dbReference>
<dbReference type="InterPro" id="IPR012338">
    <property type="entry name" value="Beta-lactam/transpept-like"/>
</dbReference>
<accession>A0A2M8RDY0</accession>
<comment type="caution">
    <text evidence="2">The sequence shown here is derived from an EMBL/GenBank/DDBJ whole genome shotgun (WGS) entry which is preliminary data.</text>
</comment>
<evidence type="ECO:0000259" key="1">
    <source>
        <dbReference type="Pfam" id="PF00144"/>
    </source>
</evidence>
<dbReference type="SUPFAM" id="SSF56601">
    <property type="entry name" value="beta-lactamase/transpeptidase-like"/>
    <property type="match status" value="1"/>
</dbReference>
<protein>
    <submittedName>
        <fullName evidence="2">Serine hydrolase</fullName>
    </submittedName>
</protein>
<organism evidence="2 3">
    <name type="scientific">Bradyrhizobium forestalis</name>
    <dbReference type="NCBI Taxonomy" id="1419263"/>
    <lineage>
        <taxon>Bacteria</taxon>
        <taxon>Pseudomonadati</taxon>
        <taxon>Pseudomonadota</taxon>
        <taxon>Alphaproteobacteria</taxon>
        <taxon>Hyphomicrobiales</taxon>
        <taxon>Nitrobacteraceae</taxon>
        <taxon>Bradyrhizobium</taxon>
    </lineage>
</organism>
<evidence type="ECO:0000313" key="3">
    <source>
        <dbReference type="Proteomes" id="UP000231194"/>
    </source>
</evidence>
<proteinExistence type="predicted"/>
<keyword evidence="3" id="KW-1185">Reference proteome</keyword>